<evidence type="ECO:0000313" key="2">
    <source>
        <dbReference type="Proteomes" id="UP000008289"/>
    </source>
</evidence>
<keyword evidence="2" id="KW-1185">Reference proteome</keyword>
<evidence type="ECO:0000313" key="1">
    <source>
        <dbReference type="EMBL" id="AAW39174.1"/>
    </source>
</evidence>
<reference evidence="1 2" key="1">
    <citation type="journal article" date="2005" name="Science">
        <title>Genome sequence of the PCE-dechlorinating bacterium Dehalococcoides ethenogenes.</title>
        <authorList>
            <person name="Seshadri R."/>
            <person name="Adrian L."/>
            <person name="Fouts D.E."/>
            <person name="Eisen J.A."/>
            <person name="Phillippy A.M."/>
            <person name="Methe B.A."/>
            <person name="Ward N.L."/>
            <person name="Nelson W.C."/>
            <person name="Deboy R.T."/>
            <person name="Khouri H.M."/>
            <person name="Kolonay J.F."/>
            <person name="Dodson R.J."/>
            <person name="Daugherty S.C."/>
            <person name="Brinkac L.M."/>
            <person name="Sullivan S.A."/>
            <person name="Madupu R."/>
            <person name="Nelson K.E."/>
            <person name="Kang K.H."/>
            <person name="Impraim M."/>
            <person name="Tran K."/>
            <person name="Robinson J.M."/>
            <person name="Forberger H.A."/>
            <person name="Fraser C.M."/>
            <person name="Zinder S.H."/>
            <person name="Heidelberg J.F."/>
        </authorList>
    </citation>
    <scope>NUCLEOTIDE SEQUENCE [LARGE SCALE GENOMIC DNA]</scope>
    <source>
        <strain evidence="2">ATCC BAA-2266 / KCTC 15142 / 195</strain>
    </source>
</reference>
<dbReference type="EMBL" id="CP000027">
    <property type="protein sequence ID" value="AAW39174.1"/>
    <property type="molecule type" value="Genomic_DNA"/>
</dbReference>
<name>Q3Z675_DEHM1</name>
<dbReference type="HOGENOM" id="CLU_3355755_0_0_0"/>
<protein>
    <submittedName>
        <fullName evidence="1">Uncharacterized protein</fullName>
    </submittedName>
</protein>
<gene>
    <name evidence="1" type="ordered locus">DET1577</name>
</gene>
<dbReference type="Proteomes" id="UP000008289">
    <property type="component" value="Chromosome"/>
</dbReference>
<dbReference type="AlphaFoldDB" id="Q3Z675"/>
<dbReference type="InParanoid" id="Q3Z675"/>
<organism evidence="1 2">
    <name type="scientific">Dehalococcoides mccartyi (strain ATCC BAA-2266 / KCTC 15142 / 195)</name>
    <name type="common">Dehalococcoides ethenogenes (strain 195)</name>
    <dbReference type="NCBI Taxonomy" id="243164"/>
    <lineage>
        <taxon>Bacteria</taxon>
        <taxon>Bacillati</taxon>
        <taxon>Chloroflexota</taxon>
        <taxon>Dehalococcoidia</taxon>
        <taxon>Dehalococcoidales</taxon>
        <taxon>Dehalococcoidaceae</taxon>
        <taxon>Dehalococcoides</taxon>
    </lineage>
</organism>
<proteinExistence type="predicted"/>
<dbReference type="KEGG" id="det:DET1577"/>
<sequence>MAAFGAAELIYCHAYISPEAFIQNILEKEYRLVKCF</sequence>
<accession>Q3Z675</accession>